<accession>A0A1G2DG84</accession>
<evidence type="ECO:0000256" key="1">
    <source>
        <dbReference type="ARBA" id="ARBA00006484"/>
    </source>
</evidence>
<dbReference type="Pfam" id="PF13561">
    <property type="entry name" value="adh_short_C2"/>
    <property type="match status" value="1"/>
</dbReference>
<sequence length="250" mass="26410">MKGLNGKRVIVTGGANGIGKAIVERFLAEGAIVFAIDKDATGLKKLSHGNHADRFSMMRVNIAAPDVSAQLKRAKFLSNVDILVNNAGVDLPYDHLTNRGNWEKIFAVNIAGTRTVTEAVLDSMQSRGRGGSIIFITSVHTAFAFNGGGAYDASKHALVGYMRSLALAFGPAGIRSNAIAPGAIYPTNITRGIPMKEVVRIGKTIPTPRFGTPHEIAGPVAWLASDDAAYVNGAEIRVDGGLAIKAPFEE</sequence>
<keyword evidence="2" id="KW-0560">Oxidoreductase</keyword>
<dbReference type="CDD" id="cd05233">
    <property type="entry name" value="SDR_c"/>
    <property type="match status" value="1"/>
</dbReference>
<dbReference type="PANTHER" id="PTHR24321:SF8">
    <property type="entry name" value="ESTRADIOL 17-BETA-DEHYDROGENASE 8-RELATED"/>
    <property type="match status" value="1"/>
</dbReference>
<dbReference type="PANTHER" id="PTHR24321">
    <property type="entry name" value="DEHYDROGENASES, SHORT CHAIN"/>
    <property type="match status" value="1"/>
</dbReference>
<evidence type="ECO:0000256" key="2">
    <source>
        <dbReference type="ARBA" id="ARBA00023002"/>
    </source>
</evidence>
<dbReference type="STRING" id="1798665.A2942_00320"/>
<dbReference type="PRINTS" id="PR00081">
    <property type="entry name" value="GDHRDH"/>
</dbReference>
<dbReference type="EMBL" id="MHLP01000021">
    <property type="protein sequence ID" value="OGZ12543.1"/>
    <property type="molecule type" value="Genomic_DNA"/>
</dbReference>
<reference evidence="3 4" key="1">
    <citation type="journal article" date="2016" name="Nat. Commun.">
        <title>Thousands of microbial genomes shed light on interconnected biogeochemical processes in an aquifer system.</title>
        <authorList>
            <person name="Anantharaman K."/>
            <person name="Brown C.T."/>
            <person name="Hug L.A."/>
            <person name="Sharon I."/>
            <person name="Castelle C.J."/>
            <person name="Probst A.J."/>
            <person name="Thomas B.C."/>
            <person name="Singh A."/>
            <person name="Wilkins M.J."/>
            <person name="Karaoz U."/>
            <person name="Brodie E.L."/>
            <person name="Williams K.H."/>
            <person name="Hubbard S.S."/>
            <person name="Banfield J.F."/>
        </authorList>
    </citation>
    <scope>NUCLEOTIDE SEQUENCE [LARGE SCALE GENOMIC DNA]</scope>
</reference>
<comment type="similarity">
    <text evidence="1">Belongs to the short-chain dehydrogenases/reductases (SDR) family.</text>
</comment>
<name>A0A1G2DG84_9BACT</name>
<dbReference type="Gene3D" id="3.40.50.720">
    <property type="entry name" value="NAD(P)-binding Rossmann-like Domain"/>
    <property type="match status" value="1"/>
</dbReference>
<proteinExistence type="inferred from homology"/>
<evidence type="ECO:0000313" key="3">
    <source>
        <dbReference type="EMBL" id="OGZ12543.1"/>
    </source>
</evidence>
<organism evidence="3 4">
    <name type="scientific">Candidatus Lloydbacteria bacterium RIFCSPLOWO2_01_FULL_50_20</name>
    <dbReference type="NCBI Taxonomy" id="1798665"/>
    <lineage>
        <taxon>Bacteria</taxon>
        <taxon>Candidatus Lloydiibacteriota</taxon>
    </lineage>
</organism>
<evidence type="ECO:0000313" key="4">
    <source>
        <dbReference type="Proteomes" id="UP000178534"/>
    </source>
</evidence>
<evidence type="ECO:0008006" key="5">
    <source>
        <dbReference type="Google" id="ProtNLM"/>
    </source>
</evidence>
<dbReference type="Proteomes" id="UP000178534">
    <property type="component" value="Unassembled WGS sequence"/>
</dbReference>
<dbReference type="SUPFAM" id="SSF51735">
    <property type="entry name" value="NAD(P)-binding Rossmann-fold domains"/>
    <property type="match status" value="1"/>
</dbReference>
<protein>
    <recommendedName>
        <fullName evidence="5">Short-chain dehydrogenase</fullName>
    </recommendedName>
</protein>
<dbReference type="InterPro" id="IPR036291">
    <property type="entry name" value="NAD(P)-bd_dom_sf"/>
</dbReference>
<dbReference type="FunFam" id="3.40.50.720:FF:000084">
    <property type="entry name" value="Short-chain dehydrogenase reductase"/>
    <property type="match status" value="1"/>
</dbReference>
<comment type="caution">
    <text evidence="3">The sequence shown here is derived from an EMBL/GenBank/DDBJ whole genome shotgun (WGS) entry which is preliminary data.</text>
</comment>
<dbReference type="PRINTS" id="PR00080">
    <property type="entry name" value="SDRFAMILY"/>
</dbReference>
<dbReference type="GO" id="GO:0016491">
    <property type="term" value="F:oxidoreductase activity"/>
    <property type="evidence" value="ECO:0007669"/>
    <property type="project" value="UniProtKB-KW"/>
</dbReference>
<dbReference type="InterPro" id="IPR002347">
    <property type="entry name" value="SDR_fam"/>
</dbReference>
<gene>
    <name evidence="3" type="ORF">A2942_00320</name>
</gene>
<dbReference type="AlphaFoldDB" id="A0A1G2DG84"/>